<sequence>MAVAARTLWIGLEYGGDMRFVGNTRDCCKLAMHLGADSEVLRPSQGRGDSAGGVRIFVFEARNV</sequence>
<dbReference type="Proteomes" id="UP000270342">
    <property type="component" value="Unassembled WGS sequence"/>
</dbReference>
<accession>A0A494WZ26</accession>
<dbReference type="AlphaFoldDB" id="A0A494WZ26"/>
<evidence type="ECO:0000313" key="1">
    <source>
        <dbReference type="EMBL" id="RKP43777.1"/>
    </source>
</evidence>
<dbReference type="EMBL" id="RBZU01000024">
    <property type="protein sequence ID" value="RKP43777.1"/>
    <property type="molecule type" value="Genomic_DNA"/>
</dbReference>
<gene>
    <name evidence="1" type="ORF">D7S86_28310</name>
</gene>
<protein>
    <submittedName>
        <fullName evidence="1">Uncharacterized protein</fullName>
    </submittedName>
</protein>
<evidence type="ECO:0000313" key="2">
    <source>
        <dbReference type="Proteomes" id="UP000270342"/>
    </source>
</evidence>
<comment type="caution">
    <text evidence="1">The sequence shown here is derived from an EMBL/GenBank/DDBJ whole genome shotgun (WGS) entry which is preliminary data.</text>
</comment>
<keyword evidence="2" id="KW-1185">Reference proteome</keyword>
<proteinExistence type="predicted"/>
<name>A0A494WZ26_9BURK</name>
<organism evidence="1 2">
    <name type="scientific">Pararobbsia silviterrae</name>
    <dbReference type="NCBI Taxonomy" id="1792498"/>
    <lineage>
        <taxon>Bacteria</taxon>
        <taxon>Pseudomonadati</taxon>
        <taxon>Pseudomonadota</taxon>
        <taxon>Betaproteobacteria</taxon>
        <taxon>Burkholderiales</taxon>
        <taxon>Burkholderiaceae</taxon>
        <taxon>Pararobbsia</taxon>
    </lineage>
</organism>
<reference evidence="1 2" key="1">
    <citation type="submission" date="2018-10" db="EMBL/GenBank/DDBJ databases">
        <title>Robbsia sp. DHC34, isolated from soil.</title>
        <authorList>
            <person name="Gao Z.-H."/>
            <person name="Qiu L.-H."/>
        </authorList>
    </citation>
    <scope>NUCLEOTIDE SEQUENCE [LARGE SCALE GENOMIC DNA]</scope>
    <source>
        <strain evidence="1 2">DHC34</strain>
    </source>
</reference>